<dbReference type="SUPFAM" id="SSF52540">
    <property type="entry name" value="P-loop containing nucleoside triphosphate hydrolases"/>
    <property type="match status" value="1"/>
</dbReference>
<gene>
    <name evidence="10 14" type="primary">tmk</name>
    <name evidence="14" type="ORF">ACFPET_06480</name>
</gene>
<keyword evidence="7 10" id="KW-0418">Kinase</keyword>
<evidence type="ECO:0000256" key="7">
    <source>
        <dbReference type="ARBA" id="ARBA00022777"/>
    </source>
</evidence>
<dbReference type="InterPro" id="IPR018095">
    <property type="entry name" value="Thymidylate_kin_CS"/>
</dbReference>
<keyword evidence="15" id="KW-1185">Reference proteome</keyword>
<evidence type="ECO:0000259" key="13">
    <source>
        <dbReference type="Pfam" id="PF02223"/>
    </source>
</evidence>
<keyword evidence="12" id="KW-1133">Transmembrane helix</keyword>
<evidence type="ECO:0000313" key="15">
    <source>
        <dbReference type="Proteomes" id="UP001595823"/>
    </source>
</evidence>
<evidence type="ECO:0000256" key="4">
    <source>
        <dbReference type="ARBA" id="ARBA00022679"/>
    </source>
</evidence>
<feature type="region of interest" description="Disordered" evidence="11">
    <location>
        <begin position="672"/>
        <end position="703"/>
    </location>
</feature>
<feature type="transmembrane region" description="Helical" evidence="12">
    <location>
        <begin position="194"/>
        <end position="214"/>
    </location>
</feature>
<dbReference type="RefSeq" id="WP_380618931.1">
    <property type="nucleotide sequence ID" value="NZ_JBHSDK010000010.1"/>
</dbReference>
<comment type="caution">
    <text evidence="14">The sequence shown here is derived from an EMBL/GenBank/DDBJ whole genome shotgun (WGS) entry which is preliminary data.</text>
</comment>
<keyword evidence="5 10" id="KW-0545">Nucleotide biosynthesis</keyword>
<dbReference type="Pfam" id="PF07690">
    <property type="entry name" value="MFS_1"/>
    <property type="match status" value="1"/>
</dbReference>
<dbReference type="InterPro" id="IPR039430">
    <property type="entry name" value="Thymidylate_kin-like_dom"/>
</dbReference>
<dbReference type="GO" id="GO:0004798">
    <property type="term" value="F:dTMP kinase activity"/>
    <property type="evidence" value="ECO:0007669"/>
    <property type="project" value="UniProtKB-EC"/>
</dbReference>
<keyword evidence="8 10" id="KW-0067">ATP-binding</keyword>
<feature type="domain" description="Thymidylate kinase-like" evidence="13">
    <location>
        <begin position="467"/>
        <end position="654"/>
    </location>
</feature>
<dbReference type="InterPro" id="IPR036259">
    <property type="entry name" value="MFS_trans_sf"/>
</dbReference>
<dbReference type="PANTHER" id="PTHR10344:SF4">
    <property type="entry name" value="UMP-CMP KINASE 2, MITOCHONDRIAL"/>
    <property type="match status" value="1"/>
</dbReference>
<dbReference type="SUPFAM" id="SSF103473">
    <property type="entry name" value="MFS general substrate transporter"/>
    <property type="match status" value="1"/>
</dbReference>
<feature type="binding site" evidence="10">
    <location>
        <begin position="469"/>
        <end position="476"/>
    </location>
    <ligand>
        <name>ATP</name>
        <dbReference type="ChEBI" id="CHEBI:30616"/>
    </ligand>
</feature>
<keyword evidence="12" id="KW-0472">Membrane</keyword>
<accession>A0ABV8TW79</accession>
<feature type="compositionally biased region" description="Basic and acidic residues" evidence="11">
    <location>
        <begin position="684"/>
        <end position="693"/>
    </location>
</feature>
<evidence type="ECO:0000256" key="5">
    <source>
        <dbReference type="ARBA" id="ARBA00022727"/>
    </source>
</evidence>
<feature type="transmembrane region" description="Helical" evidence="12">
    <location>
        <begin position="411"/>
        <end position="428"/>
    </location>
</feature>
<comment type="catalytic activity">
    <reaction evidence="9 10">
        <text>dTMP + ATP = dTDP + ADP</text>
        <dbReference type="Rhea" id="RHEA:13517"/>
        <dbReference type="ChEBI" id="CHEBI:30616"/>
        <dbReference type="ChEBI" id="CHEBI:58369"/>
        <dbReference type="ChEBI" id="CHEBI:63528"/>
        <dbReference type="ChEBI" id="CHEBI:456216"/>
        <dbReference type="EC" id="2.7.4.9"/>
    </reaction>
</comment>
<dbReference type="Gene3D" id="3.40.50.300">
    <property type="entry name" value="P-loop containing nucleotide triphosphate hydrolases"/>
    <property type="match status" value="1"/>
</dbReference>
<comment type="similarity">
    <text evidence="1 10">Belongs to the thymidylate kinase family.</text>
</comment>
<dbReference type="EMBL" id="JBHSDK010000010">
    <property type="protein sequence ID" value="MFC4334840.1"/>
    <property type="molecule type" value="Genomic_DNA"/>
</dbReference>
<reference evidence="15" key="1">
    <citation type="journal article" date="2019" name="Int. J. Syst. Evol. Microbiol.">
        <title>The Global Catalogue of Microorganisms (GCM) 10K type strain sequencing project: providing services to taxonomists for standard genome sequencing and annotation.</title>
        <authorList>
            <consortium name="The Broad Institute Genomics Platform"/>
            <consortium name="The Broad Institute Genome Sequencing Center for Infectious Disease"/>
            <person name="Wu L."/>
            <person name="Ma J."/>
        </authorList>
    </citation>
    <scope>NUCLEOTIDE SEQUENCE [LARGE SCALE GENOMIC DNA]</scope>
    <source>
        <strain evidence="15">IBRC-M 10908</strain>
    </source>
</reference>
<name>A0ABV8TW79_9ACTN</name>
<dbReference type="InterPro" id="IPR011701">
    <property type="entry name" value="MFS"/>
</dbReference>
<sequence>MANLAADLSTVLRIGPFRRLWAVLGLASFGDWLGLFATAGFAQSLFDDPAAKGLAFAGVIVLRLAPSMVFGFLAGVLADRFDRRITMSTCDLLRFLLIASTPTVYVITHNVAFTVIWLAVAQVLIEMVVLAWMPAKEASIPNLLPHSKLEAANQLTLATTYGIAPPLAFGMLAVLERGEHLWSGLGIYGEPMVLALYIDALMFLIAAVTVYFFIPEISGRDLKHERKQQNMWQDFTDGIRYLRGHELVRGLIIGILGAFSGAGILVGVGQTFAIDLGGARAAFNTLAAILFIGLGCGIVFGPKLIGSLSRPRWFAASIMLASAGLVIDAVAPLLFVGLAGSFVIGAGAGMAFLAGITLLQREVDDDVRGRMFSFIAISARVVLMGAMVVAAPLAGWATTWISYGYLTPSRVLLFVAALLVGGLGLFAFRRMDDKPGIGLVRDIWRSVTRKEEAPTGTVNAPGMFIAFEGGEGTGKTTQVLKLTAWFKARGHTVVQTREPGGTQLGSRIRALILDAKNSDAPSPRAEALLYAADRAHHAASVVRPALADGNVVISDRYIDSSIAYQGAGRGLGGEEIAHLSQWGTENLVPDLTIVLDLDPAVGLARAKGGGEGDRIEQETLDFHRKVRETFLSLAKKRPGRYLVVPVNADPDTVGDHIRDEVAKRLNLEQLNKRDQTAWPDLDETASRPRDGRTEAMPASPSGE</sequence>
<feature type="transmembrane region" description="Helical" evidence="12">
    <location>
        <begin position="281"/>
        <end position="301"/>
    </location>
</feature>
<protein>
    <recommendedName>
        <fullName evidence="3 10">Thymidylate kinase</fullName>
        <ecNumber evidence="2 10">2.7.4.9</ecNumber>
    </recommendedName>
    <alternativeName>
        <fullName evidence="10">dTMP kinase</fullName>
    </alternativeName>
</protein>
<feature type="transmembrane region" description="Helical" evidence="12">
    <location>
        <begin position="114"/>
        <end position="135"/>
    </location>
</feature>
<keyword evidence="12" id="KW-0812">Transmembrane</keyword>
<feature type="transmembrane region" description="Helical" evidence="12">
    <location>
        <begin position="54"/>
        <end position="78"/>
    </location>
</feature>
<dbReference type="InterPro" id="IPR018094">
    <property type="entry name" value="Thymidylate_kinase"/>
</dbReference>
<dbReference type="InterPro" id="IPR027417">
    <property type="entry name" value="P-loop_NTPase"/>
</dbReference>
<evidence type="ECO:0000313" key="14">
    <source>
        <dbReference type="EMBL" id="MFC4334840.1"/>
    </source>
</evidence>
<evidence type="ECO:0000256" key="2">
    <source>
        <dbReference type="ARBA" id="ARBA00012980"/>
    </source>
</evidence>
<dbReference type="Pfam" id="PF02223">
    <property type="entry name" value="Thymidylate_kin"/>
    <property type="match status" value="1"/>
</dbReference>
<evidence type="ECO:0000256" key="11">
    <source>
        <dbReference type="SAM" id="MobiDB-lite"/>
    </source>
</evidence>
<dbReference type="HAMAP" id="MF_00165">
    <property type="entry name" value="Thymidylate_kinase"/>
    <property type="match status" value="1"/>
</dbReference>
<evidence type="ECO:0000256" key="3">
    <source>
        <dbReference type="ARBA" id="ARBA00017144"/>
    </source>
</evidence>
<feature type="transmembrane region" description="Helical" evidence="12">
    <location>
        <begin position="371"/>
        <end position="391"/>
    </location>
</feature>
<feature type="transmembrane region" description="Helical" evidence="12">
    <location>
        <begin position="341"/>
        <end position="359"/>
    </location>
</feature>
<dbReference type="EC" id="2.7.4.9" evidence="2 10"/>
<evidence type="ECO:0000256" key="1">
    <source>
        <dbReference type="ARBA" id="ARBA00009776"/>
    </source>
</evidence>
<organism evidence="14 15">
    <name type="scientific">Salininema proteolyticum</name>
    <dbReference type="NCBI Taxonomy" id="1607685"/>
    <lineage>
        <taxon>Bacteria</taxon>
        <taxon>Bacillati</taxon>
        <taxon>Actinomycetota</taxon>
        <taxon>Actinomycetes</taxon>
        <taxon>Glycomycetales</taxon>
        <taxon>Glycomycetaceae</taxon>
        <taxon>Salininema</taxon>
    </lineage>
</organism>
<comment type="function">
    <text evidence="10">Phosphorylation of dTMP to form dTDP in both de novo and salvage pathways of dTTP synthesis.</text>
</comment>
<dbReference type="Gene3D" id="1.20.1250.20">
    <property type="entry name" value="MFS general substrate transporter like domains"/>
    <property type="match status" value="1"/>
</dbReference>
<evidence type="ECO:0000256" key="8">
    <source>
        <dbReference type="ARBA" id="ARBA00022840"/>
    </source>
</evidence>
<evidence type="ECO:0000256" key="10">
    <source>
        <dbReference type="HAMAP-Rule" id="MF_00165"/>
    </source>
</evidence>
<feature type="transmembrane region" description="Helical" evidence="12">
    <location>
        <begin position="247"/>
        <end position="269"/>
    </location>
</feature>
<dbReference type="PANTHER" id="PTHR10344">
    <property type="entry name" value="THYMIDYLATE KINASE"/>
    <property type="match status" value="1"/>
</dbReference>
<dbReference type="PROSITE" id="PS01331">
    <property type="entry name" value="THYMIDYLATE_KINASE"/>
    <property type="match status" value="1"/>
</dbReference>
<dbReference type="NCBIfam" id="TIGR00041">
    <property type="entry name" value="DTMP_kinase"/>
    <property type="match status" value="1"/>
</dbReference>
<evidence type="ECO:0000256" key="9">
    <source>
        <dbReference type="ARBA" id="ARBA00048743"/>
    </source>
</evidence>
<keyword evidence="6 10" id="KW-0547">Nucleotide-binding</keyword>
<dbReference type="CDD" id="cd06173">
    <property type="entry name" value="MFS_MefA_like"/>
    <property type="match status" value="1"/>
</dbReference>
<proteinExistence type="inferred from homology"/>
<evidence type="ECO:0000256" key="12">
    <source>
        <dbReference type="SAM" id="Phobius"/>
    </source>
</evidence>
<feature type="transmembrane region" description="Helical" evidence="12">
    <location>
        <begin position="313"/>
        <end position="335"/>
    </location>
</feature>
<keyword evidence="4 10" id="KW-0808">Transferase</keyword>
<dbReference type="Proteomes" id="UP001595823">
    <property type="component" value="Unassembled WGS sequence"/>
</dbReference>
<dbReference type="CDD" id="cd01672">
    <property type="entry name" value="TMPK"/>
    <property type="match status" value="1"/>
</dbReference>
<evidence type="ECO:0000256" key="6">
    <source>
        <dbReference type="ARBA" id="ARBA00022741"/>
    </source>
</evidence>
<feature type="transmembrane region" description="Helical" evidence="12">
    <location>
        <begin position="20"/>
        <end position="42"/>
    </location>
</feature>